<gene>
    <name evidence="6" type="ORF">CE154_018770</name>
</gene>
<dbReference type="PANTHER" id="PTHR43060:SF15">
    <property type="entry name" value="3-HYDROXYISOBUTYRATE DEHYDROGENASE-LIKE 1, MITOCHONDRIAL-RELATED"/>
    <property type="match status" value="1"/>
</dbReference>
<dbReference type="Gene3D" id="3.40.50.720">
    <property type="entry name" value="NAD(P)-binding Rossmann-like Domain"/>
    <property type="match status" value="1"/>
</dbReference>
<accession>A0A3R7IET4</accession>
<dbReference type="InterPro" id="IPR013328">
    <property type="entry name" value="6PGD_dom2"/>
</dbReference>
<dbReference type="AlphaFoldDB" id="A0A3R7IET4"/>
<dbReference type="InterPro" id="IPR036291">
    <property type="entry name" value="NAD(P)-bd_dom_sf"/>
</dbReference>
<dbReference type="PANTHER" id="PTHR43060">
    <property type="entry name" value="3-HYDROXYISOBUTYRATE DEHYDROGENASE-LIKE 1, MITOCHONDRIAL-RELATED"/>
    <property type="match status" value="1"/>
</dbReference>
<evidence type="ECO:0000313" key="6">
    <source>
        <dbReference type="EMBL" id="RKJ95149.1"/>
    </source>
</evidence>
<dbReference type="GO" id="GO:0051287">
    <property type="term" value="F:NAD binding"/>
    <property type="evidence" value="ECO:0007669"/>
    <property type="project" value="InterPro"/>
</dbReference>
<keyword evidence="2" id="KW-0520">NAD</keyword>
<proteinExistence type="predicted"/>
<dbReference type="InterPro" id="IPR008927">
    <property type="entry name" value="6-PGluconate_DH-like_C_sf"/>
</dbReference>
<dbReference type="EMBL" id="NKDB02000004">
    <property type="protein sequence ID" value="RKJ95149.1"/>
    <property type="molecule type" value="Genomic_DNA"/>
</dbReference>
<feature type="active site" evidence="3">
    <location>
        <position position="174"/>
    </location>
</feature>
<evidence type="ECO:0000259" key="5">
    <source>
        <dbReference type="Pfam" id="PF14833"/>
    </source>
</evidence>
<feature type="domain" description="3-hydroxyisobutyrate dehydrogenase-like NAD-binding" evidence="5">
    <location>
        <begin position="168"/>
        <end position="287"/>
    </location>
</feature>
<protein>
    <submittedName>
        <fullName evidence="6">NAD(P)-dependent oxidoreductase</fullName>
    </submittedName>
</protein>
<organism evidence="6 7">
    <name type="scientific">Alicycliphilus denitrificans</name>
    <dbReference type="NCBI Taxonomy" id="179636"/>
    <lineage>
        <taxon>Bacteria</taxon>
        <taxon>Pseudomonadati</taxon>
        <taxon>Pseudomonadota</taxon>
        <taxon>Betaproteobacteria</taxon>
        <taxon>Burkholderiales</taxon>
        <taxon>Comamonadaceae</taxon>
        <taxon>Alicycliphilus</taxon>
    </lineage>
</organism>
<feature type="domain" description="6-phosphogluconate dehydrogenase NADP-binding" evidence="4">
    <location>
        <begin position="6"/>
        <end position="164"/>
    </location>
</feature>
<dbReference type="InterPro" id="IPR015815">
    <property type="entry name" value="HIBADH-related"/>
</dbReference>
<dbReference type="RefSeq" id="WP_094437658.1">
    <property type="nucleotide sequence ID" value="NZ_NKDB02000004.1"/>
</dbReference>
<dbReference type="InterPro" id="IPR006115">
    <property type="entry name" value="6PGDH_NADP-bd"/>
</dbReference>
<evidence type="ECO:0000256" key="1">
    <source>
        <dbReference type="ARBA" id="ARBA00023002"/>
    </source>
</evidence>
<comment type="caution">
    <text evidence="6">The sequence shown here is derived from an EMBL/GenBank/DDBJ whole genome shotgun (WGS) entry which is preliminary data.</text>
</comment>
<dbReference type="Proteomes" id="UP000216225">
    <property type="component" value="Unassembled WGS sequence"/>
</dbReference>
<evidence type="ECO:0000256" key="3">
    <source>
        <dbReference type="PIRSR" id="PIRSR000103-1"/>
    </source>
</evidence>
<sequence>MNAHTDVGFLGLGQMGSAIAERLLGGPLRLHVYDPAQAVVERFRAQGAAAHASPRAVADHASVVFACLPSVQVSRQVALGGDGVAHGSAIRVYAEMSTIGREAMEHIAGGLAARGIETLDSPVTGGAPVARQGQLTLLVAGAGAVVAQVRPILEMMGRNIFVLGEKPGMGQIMKVVNNIIMGTNVVTACEGLSLGAKAGLDPSAMLQALQAGTAQSFAAGSILQRGLAGTFDYGAALTILDKDMALGLDEAHALQARLPVIAQAREQWHAACEAGLGGLDFTAILQYVEQQNGTLVRERRG</sequence>
<dbReference type="SUPFAM" id="SSF51735">
    <property type="entry name" value="NAD(P)-binding Rossmann-fold domains"/>
    <property type="match status" value="1"/>
</dbReference>
<dbReference type="GO" id="GO:0016491">
    <property type="term" value="F:oxidoreductase activity"/>
    <property type="evidence" value="ECO:0007669"/>
    <property type="project" value="UniProtKB-KW"/>
</dbReference>
<evidence type="ECO:0000256" key="2">
    <source>
        <dbReference type="ARBA" id="ARBA00023027"/>
    </source>
</evidence>
<evidence type="ECO:0000313" key="7">
    <source>
        <dbReference type="Proteomes" id="UP000216225"/>
    </source>
</evidence>
<dbReference type="SUPFAM" id="SSF48179">
    <property type="entry name" value="6-phosphogluconate dehydrogenase C-terminal domain-like"/>
    <property type="match status" value="1"/>
</dbReference>
<evidence type="ECO:0000259" key="4">
    <source>
        <dbReference type="Pfam" id="PF03446"/>
    </source>
</evidence>
<name>A0A3R7IET4_9BURK</name>
<dbReference type="GO" id="GO:0050661">
    <property type="term" value="F:NADP binding"/>
    <property type="evidence" value="ECO:0007669"/>
    <property type="project" value="InterPro"/>
</dbReference>
<dbReference type="InterPro" id="IPR029154">
    <property type="entry name" value="HIBADH-like_NADP-bd"/>
</dbReference>
<dbReference type="Pfam" id="PF14833">
    <property type="entry name" value="NAD_binding_11"/>
    <property type="match status" value="1"/>
</dbReference>
<dbReference type="PIRSF" id="PIRSF000103">
    <property type="entry name" value="HIBADH"/>
    <property type="match status" value="1"/>
</dbReference>
<dbReference type="Pfam" id="PF03446">
    <property type="entry name" value="NAD_binding_2"/>
    <property type="match status" value="1"/>
</dbReference>
<dbReference type="Gene3D" id="1.10.1040.10">
    <property type="entry name" value="N-(1-d-carboxylethyl)-l-norvaline Dehydrogenase, domain 2"/>
    <property type="match status" value="1"/>
</dbReference>
<reference evidence="6 7" key="1">
    <citation type="submission" date="2018-09" db="EMBL/GenBank/DDBJ databases">
        <title>Genome comparison of Alicycliphilus sp. BQ1, a polyurethanolytic bacterium, with its closest phylogenetic relatives Alicycliphilus denitrificans BC and K601, unable to attack polyurethane.</title>
        <authorList>
            <person name="Loza-Tavera H."/>
            <person name="Lozano L."/>
            <person name="Cevallos M."/>
            <person name="Maya-Lucas O."/>
            <person name="Garcia-Mena J."/>
            <person name="Hernandez J."/>
        </authorList>
    </citation>
    <scope>NUCLEOTIDE SEQUENCE [LARGE SCALE GENOMIC DNA]</scope>
    <source>
        <strain evidence="6 7">BQ1</strain>
    </source>
</reference>
<keyword evidence="1" id="KW-0560">Oxidoreductase</keyword>